<gene>
    <name evidence="1" type="ORF">Cfor_05132</name>
</gene>
<reference evidence="2" key="1">
    <citation type="submission" date="2020-01" db="EMBL/GenBank/DDBJ databases">
        <title>Draft genome sequence of the Termite Coptotermes fromosanus.</title>
        <authorList>
            <person name="Itakura S."/>
            <person name="Yosikawa Y."/>
            <person name="Umezawa K."/>
        </authorList>
    </citation>
    <scope>NUCLEOTIDE SEQUENCE [LARGE SCALE GENOMIC DNA]</scope>
</reference>
<comment type="caution">
    <text evidence="1">The sequence shown here is derived from an EMBL/GenBank/DDBJ whole genome shotgun (WGS) entry which is preliminary data.</text>
</comment>
<protein>
    <submittedName>
        <fullName evidence="1">Uncharacterized protein</fullName>
    </submittedName>
</protein>
<evidence type="ECO:0000313" key="1">
    <source>
        <dbReference type="EMBL" id="GFG33788.1"/>
    </source>
</evidence>
<keyword evidence="2" id="KW-1185">Reference proteome</keyword>
<dbReference type="OrthoDB" id="6617004at2759"/>
<dbReference type="AlphaFoldDB" id="A0A6L2PT37"/>
<dbReference type="Proteomes" id="UP000502823">
    <property type="component" value="Unassembled WGS sequence"/>
</dbReference>
<organism evidence="1 2">
    <name type="scientific">Coptotermes formosanus</name>
    <name type="common">Formosan subterranean termite</name>
    <dbReference type="NCBI Taxonomy" id="36987"/>
    <lineage>
        <taxon>Eukaryota</taxon>
        <taxon>Metazoa</taxon>
        <taxon>Ecdysozoa</taxon>
        <taxon>Arthropoda</taxon>
        <taxon>Hexapoda</taxon>
        <taxon>Insecta</taxon>
        <taxon>Pterygota</taxon>
        <taxon>Neoptera</taxon>
        <taxon>Polyneoptera</taxon>
        <taxon>Dictyoptera</taxon>
        <taxon>Blattodea</taxon>
        <taxon>Blattoidea</taxon>
        <taxon>Termitoidae</taxon>
        <taxon>Rhinotermitidae</taxon>
        <taxon>Coptotermes</taxon>
    </lineage>
</organism>
<dbReference type="PANTHER" id="PTHR45749:SF28">
    <property type="entry name" value="ZINC FINGER MYM-TYPE PROTEIN 1-LIKE-RELATED"/>
    <property type="match status" value="1"/>
</dbReference>
<accession>A0A6L2PT37</accession>
<dbReference type="EMBL" id="BLKM01000454">
    <property type="protein sequence ID" value="GFG33788.1"/>
    <property type="molecule type" value="Genomic_DNA"/>
</dbReference>
<sequence length="233" mass="26243">MAENKTIKELLVWNKQGFSDLNHLSSVQQKHSKSQTDAHSCLQLKLFGKQQRVDLLIHAQRRNGVTSDSKRLKKDRLILRLFIDAACYLSNPELHFRGRDESPTSLKKGNFMEFLNETTGVKCKSQIFTVLRYVSGTKVCERFSRCSDGSSDRTSYGLFKHVQAISKSGCDKTLGGQTYDGTPVMEGNVTGLQTNLLTSYPKALFTLCYAHSMHLVLQQSLAIIKDSKIFSKL</sequence>
<evidence type="ECO:0000313" key="2">
    <source>
        <dbReference type="Proteomes" id="UP000502823"/>
    </source>
</evidence>
<dbReference type="InParanoid" id="A0A6L2PT37"/>
<proteinExistence type="predicted"/>
<dbReference type="PANTHER" id="PTHR45749">
    <property type="match status" value="1"/>
</dbReference>
<name>A0A6L2PT37_COPFO</name>